<sequence>MDQQRSVRSALSAPQNFISESLPRRLYRGHRWALWMLLAILVGSSGLLVFERVGAILPRLEVAPTSRSSDVPLQDLVQREQDLMARLKQLDVPVELPTRPAEAKDAELTGPEQPPKAPPQSAEASKPVPLQERDETTASVLPNSLASEPAKASPRKPDPASDGVQALEQADRYLGRGQYTIARYLYEEAYRAGDIQGALGMAKSYDAVYLKSKGLRAKGDPQRARIWYRRAAEIKDGLRKPAP</sequence>
<feature type="region of interest" description="Disordered" evidence="1">
    <location>
        <begin position="94"/>
        <end position="163"/>
    </location>
</feature>
<protein>
    <recommendedName>
        <fullName evidence="5">Sel1 repeat family protein</fullName>
    </recommendedName>
</protein>
<evidence type="ECO:0000256" key="2">
    <source>
        <dbReference type="SAM" id="Phobius"/>
    </source>
</evidence>
<dbReference type="RefSeq" id="WP_350392568.1">
    <property type="nucleotide sequence ID" value="NZ_JBELQE010000031.1"/>
</dbReference>
<organism evidence="3 4">
    <name type="scientific">Methylorubrum podarium</name>
    <dbReference type="NCBI Taxonomy" id="200476"/>
    <lineage>
        <taxon>Bacteria</taxon>
        <taxon>Pseudomonadati</taxon>
        <taxon>Pseudomonadota</taxon>
        <taxon>Alphaproteobacteria</taxon>
        <taxon>Hyphomicrobiales</taxon>
        <taxon>Methylobacteriaceae</taxon>
        <taxon>Methylorubrum</taxon>
    </lineage>
</organism>
<feature type="transmembrane region" description="Helical" evidence="2">
    <location>
        <begin position="32"/>
        <end position="50"/>
    </location>
</feature>
<evidence type="ECO:0008006" key="5">
    <source>
        <dbReference type="Google" id="ProtNLM"/>
    </source>
</evidence>
<comment type="caution">
    <text evidence="3">The sequence shown here is derived from an EMBL/GenBank/DDBJ whole genome shotgun (WGS) entry which is preliminary data.</text>
</comment>
<keyword evidence="2" id="KW-0472">Membrane</keyword>
<gene>
    <name evidence="3" type="ORF">ABS772_04780</name>
</gene>
<dbReference type="Proteomes" id="UP001480955">
    <property type="component" value="Unassembled WGS sequence"/>
</dbReference>
<proteinExistence type="predicted"/>
<dbReference type="SUPFAM" id="SSF81901">
    <property type="entry name" value="HCP-like"/>
    <property type="match status" value="1"/>
</dbReference>
<accession>A0ABV1QIK0</accession>
<keyword evidence="4" id="KW-1185">Reference proteome</keyword>
<evidence type="ECO:0000313" key="4">
    <source>
        <dbReference type="Proteomes" id="UP001480955"/>
    </source>
</evidence>
<feature type="compositionally biased region" description="Polar residues" evidence="1">
    <location>
        <begin position="137"/>
        <end position="146"/>
    </location>
</feature>
<dbReference type="EMBL" id="JBELQE010000031">
    <property type="protein sequence ID" value="MER2249225.1"/>
    <property type="molecule type" value="Genomic_DNA"/>
</dbReference>
<evidence type="ECO:0000256" key="1">
    <source>
        <dbReference type="SAM" id="MobiDB-lite"/>
    </source>
</evidence>
<reference evidence="3 4" key="1">
    <citation type="submission" date="2024-06" db="EMBL/GenBank/DDBJ databases">
        <authorList>
            <person name="Campbell A.G."/>
        </authorList>
    </citation>
    <scope>NUCLEOTIDE SEQUENCE [LARGE SCALE GENOMIC DNA]</scope>
    <source>
        <strain evidence="3 4">EM12</strain>
    </source>
</reference>
<evidence type="ECO:0000313" key="3">
    <source>
        <dbReference type="EMBL" id="MER2249225.1"/>
    </source>
</evidence>
<keyword evidence="2" id="KW-1133">Transmembrane helix</keyword>
<name>A0ABV1QIK0_9HYPH</name>
<keyword evidence="2" id="KW-0812">Transmembrane</keyword>